<keyword evidence="4" id="KW-0238">DNA-binding</keyword>
<dbReference type="Pfam" id="PF08517">
    <property type="entry name" value="AXH"/>
    <property type="match status" value="1"/>
</dbReference>
<protein>
    <submittedName>
        <fullName evidence="12">AXH domain-containing protein</fullName>
    </submittedName>
</protein>
<evidence type="ECO:0000313" key="10">
    <source>
        <dbReference type="Proteomes" id="UP000038040"/>
    </source>
</evidence>
<accession>A0A0N4U8J7</accession>
<keyword evidence="6" id="KW-0539">Nucleus</keyword>
<evidence type="ECO:0000256" key="4">
    <source>
        <dbReference type="ARBA" id="ARBA00023125"/>
    </source>
</evidence>
<comment type="subcellular location">
    <subcellularLocation>
        <location evidence="1">Nucleus</location>
    </subcellularLocation>
</comment>
<dbReference type="Proteomes" id="UP000038040">
    <property type="component" value="Unplaced"/>
</dbReference>
<evidence type="ECO:0000256" key="3">
    <source>
        <dbReference type="ARBA" id="ARBA00023015"/>
    </source>
</evidence>
<feature type="region of interest" description="Disordered" evidence="7">
    <location>
        <begin position="143"/>
        <end position="182"/>
    </location>
</feature>
<dbReference type="SMART" id="SM00536">
    <property type="entry name" value="AXH"/>
    <property type="match status" value="1"/>
</dbReference>
<proteinExistence type="predicted"/>
<dbReference type="GO" id="GO:0003723">
    <property type="term" value="F:RNA binding"/>
    <property type="evidence" value="ECO:0007669"/>
    <property type="project" value="InterPro"/>
</dbReference>
<name>A0A0N4U8J7_DRAME</name>
<dbReference type="InterPro" id="IPR043404">
    <property type="entry name" value="ATAXIN1-like"/>
</dbReference>
<evidence type="ECO:0000256" key="7">
    <source>
        <dbReference type="SAM" id="MobiDB-lite"/>
    </source>
</evidence>
<sequence>MIRLQSGLLKRVEDMSTEDFVLSAAMKPDLSLCNSTVIRIQQIGSEQYVLVTFAIGEQNIQVSKSAVEYPYFVVEQGWSSCSPEKTRSIYGLICRQLVVGDVCIIIRHDEKIEEGPGEAASSEVGSSSAMSLQLASTSRSFRLQRHRQHHPYSHIRQSGAGRSRRSASATPGHRASLLLPMSSLTQRLTRKRRKSAV</sequence>
<dbReference type="SUPFAM" id="SSF102031">
    <property type="entry name" value="AXH domain"/>
    <property type="match status" value="1"/>
</dbReference>
<feature type="domain" description="AXH" evidence="8">
    <location>
        <begin position="1"/>
        <end position="114"/>
    </location>
</feature>
<evidence type="ECO:0000256" key="2">
    <source>
        <dbReference type="ARBA" id="ARBA00022491"/>
    </source>
</evidence>
<feature type="compositionally biased region" description="Basic residues" evidence="7">
    <location>
        <begin position="143"/>
        <end position="153"/>
    </location>
</feature>
<dbReference type="GO" id="GO:0006355">
    <property type="term" value="P:regulation of DNA-templated transcription"/>
    <property type="evidence" value="ECO:0007669"/>
    <property type="project" value="InterPro"/>
</dbReference>
<evidence type="ECO:0000313" key="11">
    <source>
        <dbReference type="Proteomes" id="UP000274756"/>
    </source>
</evidence>
<dbReference type="AlphaFoldDB" id="A0A0N4U8J7"/>
<reference evidence="12" key="1">
    <citation type="submission" date="2017-02" db="UniProtKB">
        <authorList>
            <consortium name="WormBaseParasite"/>
        </authorList>
    </citation>
    <scope>IDENTIFICATION</scope>
</reference>
<dbReference type="GO" id="GO:0005634">
    <property type="term" value="C:nucleus"/>
    <property type="evidence" value="ECO:0007669"/>
    <property type="project" value="UniProtKB-SubCell"/>
</dbReference>
<dbReference type="EMBL" id="UYYG01000002">
    <property type="protein sequence ID" value="VDN50267.1"/>
    <property type="molecule type" value="Genomic_DNA"/>
</dbReference>
<evidence type="ECO:0000256" key="5">
    <source>
        <dbReference type="ARBA" id="ARBA00023163"/>
    </source>
</evidence>
<keyword evidence="2" id="KW-0678">Repressor</keyword>
<evidence type="ECO:0000259" key="8">
    <source>
        <dbReference type="PROSITE" id="PS51148"/>
    </source>
</evidence>
<reference evidence="9 11" key="2">
    <citation type="submission" date="2018-11" db="EMBL/GenBank/DDBJ databases">
        <authorList>
            <consortium name="Pathogen Informatics"/>
        </authorList>
    </citation>
    <scope>NUCLEOTIDE SEQUENCE [LARGE SCALE GENOMIC DNA]</scope>
</reference>
<organism evidence="10 12">
    <name type="scientific">Dracunculus medinensis</name>
    <name type="common">Guinea worm</name>
    <dbReference type="NCBI Taxonomy" id="318479"/>
    <lineage>
        <taxon>Eukaryota</taxon>
        <taxon>Metazoa</taxon>
        <taxon>Ecdysozoa</taxon>
        <taxon>Nematoda</taxon>
        <taxon>Chromadorea</taxon>
        <taxon>Rhabditida</taxon>
        <taxon>Spirurina</taxon>
        <taxon>Dracunculoidea</taxon>
        <taxon>Dracunculidae</taxon>
        <taxon>Dracunculus</taxon>
    </lineage>
</organism>
<evidence type="ECO:0000256" key="6">
    <source>
        <dbReference type="ARBA" id="ARBA00023242"/>
    </source>
</evidence>
<evidence type="ECO:0000313" key="9">
    <source>
        <dbReference type="EMBL" id="VDN50267.1"/>
    </source>
</evidence>
<dbReference type="OrthoDB" id="10000452at2759"/>
<keyword evidence="3" id="KW-0805">Transcription regulation</keyword>
<evidence type="ECO:0000313" key="12">
    <source>
        <dbReference type="WBParaSite" id="DME_0000337401-mRNA-1"/>
    </source>
</evidence>
<dbReference type="PROSITE" id="PS51148">
    <property type="entry name" value="AXH"/>
    <property type="match status" value="1"/>
</dbReference>
<dbReference type="InterPro" id="IPR036096">
    <property type="entry name" value="Ataxin_AXH_dom_sf"/>
</dbReference>
<dbReference type="PANTHER" id="PTHR13392:SF13">
    <property type="entry name" value="AXH DOMAIN-CONTAINING PROTEIN"/>
    <property type="match status" value="1"/>
</dbReference>
<keyword evidence="11" id="KW-1185">Reference proteome</keyword>
<dbReference type="InterPro" id="IPR003652">
    <property type="entry name" value="Ataxin_AXH_dom"/>
</dbReference>
<dbReference type="WBParaSite" id="DME_0000337401-mRNA-1">
    <property type="protein sequence ID" value="DME_0000337401-mRNA-1"/>
    <property type="gene ID" value="DME_0000337401"/>
</dbReference>
<gene>
    <name evidence="9" type="ORF">DME_LOCUS240</name>
</gene>
<dbReference type="PANTHER" id="PTHR13392">
    <property type="entry name" value="ATAXIN 1"/>
    <property type="match status" value="1"/>
</dbReference>
<feature type="compositionally biased region" description="Low complexity" evidence="7">
    <location>
        <begin position="158"/>
        <end position="169"/>
    </location>
</feature>
<dbReference type="STRING" id="318479.A0A0N4U8J7"/>
<keyword evidence="5" id="KW-0804">Transcription</keyword>
<dbReference type="GO" id="GO:0003677">
    <property type="term" value="F:DNA binding"/>
    <property type="evidence" value="ECO:0007669"/>
    <property type="project" value="UniProtKB-KW"/>
</dbReference>
<evidence type="ECO:0000256" key="1">
    <source>
        <dbReference type="ARBA" id="ARBA00004123"/>
    </source>
</evidence>
<dbReference type="Proteomes" id="UP000274756">
    <property type="component" value="Unassembled WGS sequence"/>
</dbReference>